<proteinExistence type="predicted"/>
<name>A0ACC1PFY6_9PEZI</name>
<dbReference type="Proteomes" id="UP001143856">
    <property type="component" value="Unassembled WGS sequence"/>
</dbReference>
<gene>
    <name evidence="1" type="ORF">NUW58_g2552</name>
</gene>
<comment type="caution">
    <text evidence="1">The sequence shown here is derived from an EMBL/GenBank/DDBJ whole genome shotgun (WGS) entry which is preliminary data.</text>
</comment>
<dbReference type="EMBL" id="JAPDGR010000339">
    <property type="protein sequence ID" value="KAJ2991323.1"/>
    <property type="molecule type" value="Genomic_DNA"/>
</dbReference>
<evidence type="ECO:0000313" key="2">
    <source>
        <dbReference type="Proteomes" id="UP001143856"/>
    </source>
</evidence>
<keyword evidence="2" id="KW-1185">Reference proteome</keyword>
<protein>
    <submittedName>
        <fullName evidence="1">Uncharacterized protein</fullName>
    </submittedName>
</protein>
<sequence length="506" mass="56541">MSENTSPSPSRPTFGVEVELLVATIPERASDPQHGEGLPPVLRIPDTEFEIGEENKYTQQRVEAVLNEYLSPAWQSTFTPIFGQSQTISHTVLDTYKTWLVDTDESVMPPPGTNLYKFIPIEMCSPVQYASPKGFEVINLALSIITSKFRCIVNPSCGLHVHVGLGVERMSLDNIRRMGSLAYAVEPLLFTLHDPLRRVNYNCMSLRDYSPVSTKVQSSQVIPHYEQELLSTATYCHRYLGLDRRYGEPPLSAREDSATEEDIDAFLKTRQPGHFEPFTHPGRSEGTIGLPGDLSLALDYHISTVNPSSATPPATNSPRRRKMPRLQLPRHTAKDDIELVTKLEGWGAALDDGSIILQHSRGSPTNVFEATRQLYAQPASCNIAKELLLTPRPAISFANYSCHNLVPRKTTPRTIEFRLGAGSLDGEWVSTWAKIVAGIFKFALYATPIQFMDLLENCDRAINEVGTYDVVDLLDEIGLFAEAEIVERRLTSMKGDWKLKFMEPDS</sequence>
<evidence type="ECO:0000313" key="1">
    <source>
        <dbReference type="EMBL" id="KAJ2991323.1"/>
    </source>
</evidence>
<organism evidence="1 2">
    <name type="scientific">Xylaria curta</name>
    <dbReference type="NCBI Taxonomy" id="42375"/>
    <lineage>
        <taxon>Eukaryota</taxon>
        <taxon>Fungi</taxon>
        <taxon>Dikarya</taxon>
        <taxon>Ascomycota</taxon>
        <taxon>Pezizomycotina</taxon>
        <taxon>Sordariomycetes</taxon>
        <taxon>Xylariomycetidae</taxon>
        <taxon>Xylariales</taxon>
        <taxon>Xylariaceae</taxon>
        <taxon>Xylaria</taxon>
    </lineage>
</organism>
<reference evidence="1" key="1">
    <citation type="submission" date="2022-10" db="EMBL/GenBank/DDBJ databases">
        <title>Genome Sequence of Xylaria curta.</title>
        <authorList>
            <person name="Buettner E."/>
        </authorList>
    </citation>
    <scope>NUCLEOTIDE SEQUENCE</scope>
    <source>
        <strain evidence="1">Babe10</strain>
    </source>
</reference>
<accession>A0ACC1PFY6</accession>